<sequence>MLVHLGVLFAFFCAGPAGSCAGLHGRGNDLLIAAGTANPNCACRDTEVSAILVQPDALAKLVHHVFREAGVSARDACLGARVAFLKAADQRFVGIALDAWMSGDHFLHVVHRISPVEWKRQGACSSKEALAEGSAAMSQGEAASPPIGRKGMCREFAWNAEWVPWHLLAVIYPSTIDLESAAQSMPFNSMRAQMLASTTCGRDAGPRDRRPRERVWAWAEDRFEDSVSVSVLACENR</sequence>
<organism evidence="1 2">
    <name type="scientific">Tsuneonella aeria</name>
    <dbReference type="NCBI Taxonomy" id="1837929"/>
    <lineage>
        <taxon>Bacteria</taxon>
        <taxon>Pseudomonadati</taxon>
        <taxon>Pseudomonadota</taxon>
        <taxon>Alphaproteobacteria</taxon>
        <taxon>Sphingomonadales</taxon>
        <taxon>Erythrobacteraceae</taxon>
        <taxon>Tsuneonella</taxon>
    </lineage>
</organism>
<evidence type="ECO:0000313" key="1">
    <source>
        <dbReference type="EMBL" id="MXO75977.1"/>
    </source>
</evidence>
<dbReference type="EMBL" id="WTZA01000002">
    <property type="protein sequence ID" value="MXO75977.1"/>
    <property type="molecule type" value="Genomic_DNA"/>
</dbReference>
<accession>A0A6I4TH61</accession>
<name>A0A6I4TH61_9SPHN</name>
<dbReference type="Proteomes" id="UP000439522">
    <property type="component" value="Unassembled WGS sequence"/>
</dbReference>
<comment type="caution">
    <text evidence="1">The sequence shown here is derived from an EMBL/GenBank/DDBJ whole genome shotgun (WGS) entry which is preliminary data.</text>
</comment>
<gene>
    <name evidence="1" type="ORF">GRI40_12200</name>
</gene>
<evidence type="ECO:0000313" key="2">
    <source>
        <dbReference type="Proteomes" id="UP000439522"/>
    </source>
</evidence>
<reference evidence="1 2" key="1">
    <citation type="submission" date="2019-12" db="EMBL/GenBank/DDBJ databases">
        <title>Genomic-based taxomic classification of the family Erythrobacteraceae.</title>
        <authorList>
            <person name="Xu L."/>
        </authorList>
    </citation>
    <scope>NUCLEOTIDE SEQUENCE [LARGE SCALE GENOMIC DNA]</scope>
    <source>
        <strain evidence="1 2">100921-2</strain>
    </source>
</reference>
<dbReference type="AlphaFoldDB" id="A0A6I4TH61"/>
<dbReference type="RefSeq" id="WP_160611818.1">
    <property type="nucleotide sequence ID" value="NZ_WTZA01000002.1"/>
</dbReference>
<protein>
    <submittedName>
        <fullName evidence="1">Uncharacterized protein</fullName>
    </submittedName>
</protein>
<keyword evidence="2" id="KW-1185">Reference proteome</keyword>
<proteinExistence type="predicted"/>